<comment type="caution">
    <text evidence="1">The sequence shown here is derived from an EMBL/GenBank/DDBJ whole genome shotgun (WGS) entry which is preliminary data.</text>
</comment>
<reference evidence="1 2" key="1">
    <citation type="submission" date="2019-12" db="EMBL/GenBank/DDBJ databases">
        <authorList>
            <person name="Zhao J."/>
        </authorList>
    </citation>
    <scope>NUCLEOTIDE SEQUENCE [LARGE SCALE GENOMIC DNA]</scope>
    <source>
        <strain evidence="1 2">S-15</strain>
    </source>
</reference>
<gene>
    <name evidence="1" type="ORF">GQN54_11410</name>
</gene>
<name>A0A6N9NLH5_9FLAO</name>
<sequence>MKQIVLNVPDNKYQFFLELVKSLPFVKIKEEHTLSKNEQEFIEGTKKSIKQVDQHLKGEVVLKTADQLIDEL</sequence>
<dbReference type="AlphaFoldDB" id="A0A6N9NLH5"/>
<keyword evidence="2" id="KW-1185">Reference proteome</keyword>
<dbReference type="RefSeq" id="WP_160633680.1">
    <property type="nucleotide sequence ID" value="NZ_WWNE01000009.1"/>
</dbReference>
<organism evidence="1 2">
    <name type="scientific">Acidiluteibacter ferrifornacis</name>
    <dbReference type="NCBI Taxonomy" id="2692424"/>
    <lineage>
        <taxon>Bacteria</taxon>
        <taxon>Pseudomonadati</taxon>
        <taxon>Bacteroidota</taxon>
        <taxon>Flavobacteriia</taxon>
        <taxon>Flavobacteriales</taxon>
        <taxon>Cryomorphaceae</taxon>
        <taxon>Acidiluteibacter</taxon>
    </lineage>
</organism>
<proteinExistence type="predicted"/>
<dbReference type="Proteomes" id="UP000470771">
    <property type="component" value="Unassembled WGS sequence"/>
</dbReference>
<evidence type="ECO:0000313" key="1">
    <source>
        <dbReference type="EMBL" id="NBG66722.1"/>
    </source>
</evidence>
<evidence type="ECO:0000313" key="2">
    <source>
        <dbReference type="Proteomes" id="UP000470771"/>
    </source>
</evidence>
<dbReference type="EMBL" id="WWNE01000009">
    <property type="protein sequence ID" value="NBG66722.1"/>
    <property type="molecule type" value="Genomic_DNA"/>
</dbReference>
<protein>
    <submittedName>
        <fullName evidence="1">Uncharacterized protein</fullName>
    </submittedName>
</protein>
<accession>A0A6N9NLH5</accession>